<feature type="coiled-coil region" evidence="6">
    <location>
        <begin position="415"/>
        <end position="449"/>
    </location>
</feature>
<dbReference type="GO" id="GO:0005634">
    <property type="term" value="C:nucleus"/>
    <property type="evidence" value="ECO:0007669"/>
    <property type="project" value="UniProtKB-SubCell"/>
</dbReference>
<evidence type="ECO:0000256" key="8">
    <source>
        <dbReference type="SAM" id="Phobius"/>
    </source>
</evidence>
<dbReference type="PANTHER" id="PTHR13044">
    <property type="entry name" value="ACTIVATING TRANSCRIPTION FACTOR ATF 4/5"/>
    <property type="match status" value="1"/>
</dbReference>
<dbReference type="SMART" id="SM00338">
    <property type="entry name" value="BRLZ"/>
    <property type="match status" value="1"/>
</dbReference>
<keyword evidence="4" id="KW-0804">Transcription</keyword>
<keyword evidence="3" id="KW-0238">DNA-binding</keyword>
<dbReference type="OrthoDB" id="2257100at2759"/>
<feature type="region of interest" description="Disordered" evidence="7">
    <location>
        <begin position="281"/>
        <end position="303"/>
    </location>
</feature>
<gene>
    <name evidence="10" type="ORF">BZ3500_MVSOF-1268-A1-R1_CHR2-2G04905</name>
</gene>
<evidence type="ECO:0000256" key="7">
    <source>
        <dbReference type="SAM" id="MobiDB-lite"/>
    </source>
</evidence>
<dbReference type="PROSITE" id="PS50217">
    <property type="entry name" value="BZIP"/>
    <property type="match status" value="1"/>
</dbReference>
<evidence type="ECO:0000256" key="2">
    <source>
        <dbReference type="ARBA" id="ARBA00023015"/>
    </source>
</evidence>
<dbReference type="InterPro" id="IPR004827">
    <property type="entry name" value="bZIP"/>
</dbReference>
<evidence type="ECO:0000256" key="6">
    <source>
        <dbReference type="SAM" id="Coils"/>
    </source>
</evidence>
<keyword evidence="6" id="KW-0175">Coiled coil</keyword>
<dbReference type="Pfam" id="PF07716">
    <property type="entry name" value="bZIP_2"/>
    <property type="match status" value="1"/>
</dbReference>
<dbReference type="PROSITE" id="PS00036">
    <property type="entry name" value="BZIP_BASIC"/>
    <property type="match status" value="1"/>
</dbReference>
<dbReference type="Gene3D" id="3.30.160.60">
    <property type="entry name" value="Classic Zinc Finger"/>
    <property type="match status" value="1"/>
</dbReference>
<dbReference type="Proteomes" id="UP000249723">
    <property type="component" value="Unassembled WGS sequence"/>
</dbReference>
<dbReference type="SUPFAM" id="SSF57959">
    <property type="entry name" value="Leucine zipper domain"/>
    <property type="match status" value="1"/>
</dbReference>
<organism evidence="10 11">
    <name type="scientific">Microbotryum saponariae</name>
    <dbReference type="NCBI Taxonomy" id="289078"/>
    <lineage>
        <taxon>Eukaryota</taxon>
        <taxon>Fungi</taxon>
        <taxon>Dikarya</taxon>
        <taxon>Basidiomycota</taxon>
        <taxon>Pucciniomycotina</taxon>
        <taxon>Microbotryomycetes</taxon>
        <taxon>Microbotryales</taxon>
        <taxon>Microbotryaceae</taxon>
        <taxon>Microbotryum</taxon>
    </lineage>
</organism>
<evidence type="ECO:0000256" key="1">
    <source>
        <dbReference type="ARBA" id="ARBA00004123"/>
    </source>
</evidence>
<evidence type="ECO:0000259" key="9">
    <source>
        <dbReference type="PROSITE" id="PS50217"/>
    </source>
</evidence>
<sequence>MRIDSGGFQPGPVPRQAACRVDDERAPYLNRPCPRLEPTASLVDLVHLPSPADDERRVHVNHFHSGHVSPALSPSLSAGLALPSSTTSISDLASIPSLNLSDATHEQSRRNETISPPHPVTPTVPQQEQLNKFRHEELLAKAFMMGQSRVLQFRVILGLILACLSFTAISDFLNMPLDSSYSSPPSLSLNLPAIDASSFETSPSASTDTTAALAALMGNLPSMHQGIVSFDQLLDSPLGLENSPFSEFSCSPLFDDFAAGELPPPLDYSLFAPLKTLVAPPPTPTAQSGTASLPTPRSSSLRPLAPAVESAAVASPAVASSSNSPAVKPAPNGFRRTQMLDLAAPVQARTVLLPSKTTRKRKTTAAEREIVKRIASGEIEPTFESLATPSDLPDEVVAAVEKKRLQNTISARKSRMRKMERVQELETENEQLKEQNRQLLDRIAALEASGKGYD</sequence>
<evidence type="ECO:0000256" key="5">
    <source>
        <dbReference type="ARBA" id="ARBA00023242"/>
    </source>
</evidence>
<dbReference type="PANTHER" id="PTHR13044:SF14">
    <property type="entry name" value="CRYPTOCEPHAL, ISOFORM A"/>
    <property type="match status" value="1"/>
</dbReference>
<feature type="region of interest" description="Disordered" evidence="7">
    <location>
        <begin position="101"/>
        <end position="126"/>
    </location>
</feature>
<dbReference type="STRING" id="289078.A0A2X0K4X8"/>
<keyword evidence="11" id="KW-1185">Reference proteome</keyword>
<dbReference type="EMBL" id="FMWP01000010">
    <property type="protein sequence ID" value="SCZ87439.1"/>
    <property type="molecule type" value="Genomic_DNA"/>
</dbReference>
<reference evidence="11" key="1">
    <citation type="submission" date="2016-10" db="EMBL/GenBank/DDBJ databases">
        <authorList>
            <person name="Jeantristanb JTB J.-T."/>
            <person name="Ricardo R."/>
        </authorList>
    </citation>
    <scope>NUCLEOTIDE SEQUENCE [LARGE SCALE GENOMIC DNA]</scope>
</reference>
<evidence type="ECO:0000313" key="11">
    <source>
        <dbReference type="Proteomes" id="UP000249723"/>
    </source>
</evidence>
<dbReference type="GO" id="GO:0001228">
    <property type="term" value="F:DNA-binding transcription activator activity, RNA polymerase II-specific"/>
    <property type="evidence" value="ECO:0007669"/>
    <property type="project" value="TreeGrafter"/>
</dbReference>
<feature type="compositionally biased region" description="Low complexity" evidence="7">
    <location>
        <begin position="290"/>
        <end position="303"/>
    </location>
</feature>
<protein>
    <submittedName>
        <fullName evidence="10">BZ3500_MvSof-1268-A1-R1_Chr2-2g04905 protein</fullName>
    </submittedName>
</protein>
<feature type="domain" description="BZIP" evidence="9">
    <location>
        <begin position="401"/>
        <end position="447"/>
    </location>
</feature>
<keyword evidence="2" id="KW-0805">Transcription regulation</keyword>
<comment type="subcellular location">
    <subcellularLocation>
        <location evidence="1">Nucleus</location>
    </subcellularLocation>
</comment>
<keyword evidence="8" id="KW-1133">Transmembrane helix</keyword>
<dbReference type="CDD" id="cd12193">
    <property type="entry name" value="bZIP_GCN4"/>
    <property type="match status" value="1"/>
</dbReference>
<name>A0A2X0K4X8_9BASI</name>
<evidence type="ECO:0000313" key="10">
    <source>
        <dbReference type="EMBL" id="SCZ87439.1"/>
    </source>
</evidence>
<accession>A0A2X0K4X8</accession>
<keyword evidence="8" id="KW-0812">Transmembrane</keyword>
<dbReference type="GO" id="GO:0000977">
    <property type="term" value="F:RNA polymerase II transcription regulatory region sequence-specific DNA binding"/>
    <property type="evidence" value="ECO:0007669"/>
    <property type="project" value="TreeGrafter"/>
</dbReference>
<dbReference type="AlphaFoldDB" id="A0A2X0K4X8"/>
<keyword evidence="8" id="KW-0472">Membrane</keyword>
<feature type="transmembrane region" description="Helical" evidence="8">
    <location>
        <begin position="151"/>
        <end position="173"/>
    </location>
</feature>
<keyword evidence="5" id="KW-0539">Nucleus</keyword>
<feature type="compositionally biased region" description="Basic and acidic residues" evidence="7">
    <location>
        <begin position="103"/>
        <end position="112"/>
    </location>
</feature>
<evidence type="ECO:0000256" key="3">
    <source>
        <dbReference type="ARBA" id="ARBA00023125"/>
    </source>
</evidence>
<proteinExistence type="predicted"/>
<evidence type="ECO:0000256" key="4">
    <source>
        <dbReference type="ARBA" id="ARBA00023163"/>
    </source>
</evidence>
<dbReference type="InterPro" id="IPR046347">
    <property type="entry name" value="bZIP_sf"/>
</dbReference>